<dbReference type="Proteomes" id="UP001516400">
    <property type="component" value="Unassembled WGS sequence"/>
</dbReference>
<gene>
    <name evidence="2" type="ORF">HHI36_016901</name>
</gene>
<evidence type="ECO:0000313" key="2">
    <source>
        <dbReference type="EMBL" id="KAL3279391.1"/>
    </source>
</evidence>
<reference evidence="2 3" key="1">
    <citation type="journal article" date="2021" name="BMC Biol.">
        <title>Horizontally acquired antibacterial genes associated with adaptive radiation of ladybird beetles.</title>
        <authorList>
            <person name="Li H.S."/>
            <person name="Tang X.F."/>
            <person name="Huang Y.H."/>
            <person name="Xu Z.Y."/>
            <person name="Chen M.L."/>
            <person name="Du X.Y."/>
            <person name="Qiu B.Y."/>
            <person name="Chen P.T."/>
            <person name="Zhang W."/>
            <person name="Slipinski A."/>
            <person name="Escalona H.E."/>
            <person name="Waterhouse R.M."/>
            <person name="Zwick A."/>
            <person name="Pang H."/>
        </authorList>
    </citation>
    <scope>NUCLEOTIDE SEQUENCE [LARGE SCALE GENOMIC DNA]</scope>
    <source>
        <strain evidence="2">SYSU2018</strain>
    </source>
</reference>
<evidence type="ECO:0000256" key="1">
    <source>
        <dbReference type="SAM" id="MobiDB-lite"/>
    </source>
</evidence>
<evidence type="ECO:0000313" key="3">
    <source>
        <dbReference type="Proteomes" id="UP001516400"/>
    </source>
</evidence>
<dbReference type="EMBL" id="JABFTP020000124">
    <property type="protein sequence ID" value="KAL3279391.1"/>
    <property type="molecule type" value="Genomic_DNA"/>
</dbReference>
<protein>
    <submittedName>
        <fullName evidence="2">Uncharacterized protein</fullName>
    </submittedName>
</protein>
<accession>A0ABD2NKX5</accession>
<keyword evidence="3" id="KW-1185">Reference proteome</keyword>
<dbReference type="AlphaFoldDB" id="A0ABD2NKX5"/>
<proteinExistence type="predicted"/>
<comment type="caution">
    <text evidence="2">The sequence shown here is derived from an EMBL/GenBank/DDBJ whole genome shotgun (WGS) entry which is preliminary data.</text>
</comment>
<organism evidence="2 3">
    <name type="scientific">Cryptolaemus montrouzieri</name>
    <dbReference type="NCBI Taxonomy" id="559131"/>
    <lineage>
        <taxon>Eukaryota</taxon>
        <taxon>Metazoa</taxon>
        <taxon>Ecdysozoa</taxon>
        <taxon>Arthropoda</taxon>
        <taxon>Hexapoda</taxon>
        <taxon>Insecta</taxon>
        <taxon>Pterygota</taxon>
        <taxon>Neoptera</taxon>
        <taxon>Endopterygota</taxon>
        <taxon>Coleoptera</taxon>
        <taxon>Polyphaga</taxon>
        <taxon>Cucujiformia</taxon>
        <taxon>Coccinelloidea</taxon>
        <taxon>Coccinellidae</taxon>
        <taxon>Scymninae</taxon>
        <taxon>Scymnini</taxon>
        <taxon>Cryptolaemus</taxon>
    </lineage>
</organism>
<feature type="compositionally biased region" description="Polar residues" evidence="1">
    <location>
        <begin position="123"/>
        <end position="135"/>
    </location>
</feature>
<sequence length="268" mass="30633">MDEQFYDSLEEDSFCECCSHLDDELSSVNDVSKNLDNSQKQKSKIPTIIRLFQNERLKKAPEYFKKQSQDLAEVKKTNRHPPPVREKKKNRTYLNLFYTKIKYPAIGGGDVLKWQSGSDTTRANYDPTSRNSSAVSKGHNEEFFADNEDSDDESFYEKFLAEQEIKSKSSQQGQIDSMSTSGTISKFLSVSEKFLDRAEGVGGKAGKSDYVKASSVPCKSEASGVDEHKNKLQLLRKRQYYGQKASYRNRSMIEEAQIIRSFKTKFKI</sequence>
<name>A0ABD2NKX5_9CUCU</name>
<feature type="region of interest" description="Disordered" evidence="1">
    <location>
        <begin position="123"/>
        <end position="147"/>
    </location>
</feature>